<gene>
    <name evidence="2" type="ORF">RM863_29190</name>
</gene>
<organism evidence="2 3">
    <name type="scientific">Streptomyces hintoniae</name>
    <dbReference type="NCBI Taxonomy" id="3075521"/>
    <lineage>
        <taxon>Bacteria</taxon>
        <taxon>Bacillati</taxon>
        <taxon>Actinomycetota</taxon>
        <taxon>Actinomycetes</taxon>
        <taxon>Kitasatosporales</taxon>
        <taxon>Streptomycetaceae</taxon>
        <taxon>Streptomyces</taxon>
    </lineage>
</organism>
<dbReference type="RefSeq" id="WP_311636922.1">
    <property type="nucleotide sequence ID" value="NZ_JAVRFF010000039.1"/>
</dbReference>
<evidence type="ECO:0000313" key="3">
    <source>
        <dbReference type="Proteomes" id="UP001180489"/>
    </source>
</evidence>
<evidence type="ECO:0000256" key="1">
    <source>
        <dbReference type="SAM" id="MobiDB-lite"/>
    </source>
</evidence>
<dbReference type="EMBL" id="JAVRFF010000039">
    <property type="protein sequence ID" value="MDT0476207.1"/>
    <property type="molecule type" value="Genomic_DNA"/>
</dbReference>
<comment type="caution">
    <text evidence="2">The sequence shown here is derived from an EMBL/GenBank/DDBJ whole genome shotgun (WGS) entry which is preliminary data.</text>
</comment>
<protein>
    <submittedName>
        <fullName evidence="2">Uncharacterized protein</fullName>
    </submittedName>
</protein>
<feature type="region of interest" description="Disordered" evidence="1">
    <location>
        <begin position="183"/>
        <end position="208"/>
    </location>
</feature>
<sequence length="208" mass="22999">MPEEYTTQDGRAQQVLRALLHLVLATRPDDDPDAVTVTITHHRTAAGQPHQDTWTATARSLSERLAEATDLDEGLRLALQAEREARRRLQAEHDAALDLAAAATGWRLSTGHGDAAYGLSVQSHPTLGRYAVIEGRSYALRGLRAYTPDGWQFLQLLEREQVFCWPDAHTALTHARSLLADPPDGITRRIAPTQTLQDDRSQDGGEPR</sequence>
<feature type="compositionally biased region" description="Basic and acidic residues" evidence="1">
    <location>
        <begin position="197"/>
        <end position="208"/>
    </location>
</feature>
<keyword evidence="3" id="KW-1185">Reference proteome</keyword>
<accession>A0ABU2USE2</accession>
<dbReference type="Proteomes" id="UP001180489">
    <property type="component" value="Unassembled WGS sequence"/>
</dbReference>
<evidence type="ECO:0000313" key="2">
    <source>
        <dbReference type="EMBL" id="MDT0476207.1"/>
    </source>
</evidence>
<name>A0ABU2USE2_9ACTN</name>
<proteinExistence type="predicted"/>
<reference evidence="2" key="1">
    <citation type="submission" date="2024-05" db="EMBL/GenBank/DDBJ databases">
        <title>30 novel species of actinomycetes from the DSMZ collection.</title>
        <authorList>
            <person name="Nouioui I."/>
        </authorList>
    </citation>
    <scope>NUCLEOTIDE SEQUENCE</scope>
    <source>
        <strain evidence="2">DSM 41014</strain>
    </source>
</reference>